<feature type="transmembrane region" description="Helical" evidence="5">
    <location>
        <begin position="117"/>
        <end position="136"/>
    </location>
</feature>
<proteinExistence type="predicted"/>
<keyword evidence="1" id="KW-0805">Transcription regulation</keyword>
<reference evidence="7 8" key="1">
    <citation type="journal article" date="2010" name="Nature">
        <title>Genome sequencing and analysis of the model grass Brachypodium distachyon.</title>
        <authorList>
            <consortium name="International Brachypodium Initiative"/>
        </authorList>
    </citation>
    <scope>NUCLEOTIDE SEQUENCE [LARGE SCALE GENOMIC DNA]</scope>
    <source>
        <strain evidence="7 8">Bd21</strain>
    </source>
</reference>
<dbReference type="InterPro" id="IPR001005">
    <property type="entry name" value="SANT/Myb"/>
</dbReference>
<dbReference type="NCBIfam" id="TIGR01557">
    <property type="entry name" value="myb_SHAQKYF"/>
    <property type="match status" value="1"/>
</dbReference>
<keyword evidence="5" id="KW-1133">Transmembrane helix</keyword>
<dbReference type="Pfam" id="PF23671">
    <property type="entry name" value="HTH_70"/>
    <property type="match status" value="1"/>
</dbReference>
<sequence length="231" mass="26785">MAVTTEWTSSEVEEARSVIASLSSKYCRNDGEYHDNIIGELQAKFPWKTMHQVRDLYVDLVVEMETDMTQHVGIVETMKKVPVVKENKVEVLENKVSMHQPVLGIKYSNLYYGKWSALFHFFLIFFKLFLHGLRVYGRGKWRDISKNFVTSRTPLQISSHAQKYFKRLQKGSEKQRYSINDVELDNNDRMNTENNARPSQRAAAIPTSSFLQVSSNPSITMDNIGQFKFPF</sequence>
<reference evidence="8" key="3">
    <citation type="submission" date="2018-08" db="UniProtKB">
        <authorList>
            <consortium name="EnsemblPlants"/>
        </authorList>
    </citation>
    <scope>IDENTIFICATION</scope>
    <source>
        <strain evidence="8">cv. Bd21</strain>
    </source>
</reference>
<dbReference type="InterPro" id="IPR009057">
    <property type="entry name" value="Homeodomain-like_sf"/>
</dbReference>
<reference evidence="7" key="2">
    <citation type="submission" date="2017-06" db="EMBL/GenBank/DDBJ databases">
        <title>WGS assembly of Brachypodium distachyon.</title>
        <authorList>
            <consortium name="The International Brachypodium Initiative"/>
            <person name="Lucas S."/>
            <person name="Harmon-Smith M."/>
            <person name="Lail K."/>
            <person name="Tice H."/>
            <person name="Grimwood J."/>
            <person name="Bruce D."/>
            <person name="Barry K."/>
            <person name="Shu S."/>
            <person name="Lindquist E."/>
            <person name="Wang M."/>
            <person name="Pitluck S."/>
            <person name="Vogel J.P."/>
            <person name="Garvin D.F."/>
            <person name="Mockler T.C."/>
            <person name="Schmutz J."/>
            <person name="Rokhsar D."/>
            <person name="Bevan M.W."/>
        </authorList>
    </citation>
    <scope>NUCLEOTIDE SEQUENCE</scope>
    <source>
        <strain evidence="7">Bd21</strain>
    </source>
</reference>
<keyword evidence="9" id="KW-1185">Reference proteome</keyword>
<accession>A0A0Q3S109</accession>
<dbReference type="EMBL" id="CM000880">
    <property type="protein sequence ID" value="KQK18722.1"/>
    <property type="molecule type" value="Genomic_DNA"/>
</dbReference>
<evidence type="ECO:0000259" key="6">
    <source>
        <dbReference type="PROSITE" id="PS51294"/>
    </source>
</evidence>
<keyword evidence="5" id="KW-0812">Transmembrane</keyword>
<keyword evidence="4" id="KW-0539">Nucleus</keyword>
<dbReference type="PROSITE" id="PS51294">
    <property type="entry name" value="HTH_MYB"/>
    <property type="match status" value="1"/>
</dbReference>
<dbReference type="OrthoDB" id="118550at2759"/>
<evidence type="ECO:0000256" key="3">
    <source>
        <dbReference type="ARBA" id="ARBA00023163"/>
    </source>
</evidence>
<evidence type="ECO:0000313" key="8">
    <source>
        <dbReference type="EnsemblPlants" id="KQK18722"/>
    </source>
</evidence>
<dbReference type="InterPro" id="IPR006447">
    <property type="entry name" value="Myb_dom_plants"/>
</dbReference>
<evidence type="ECO:0000256" key="2">
    <source>
        <dbReference type="ARBA" id="ARBA00023125"/>
    </source>
</evidence>
<dbReference type="Proteomes" id="UP000008810">
    <property type="component" value="Chromosome 1"/>
</dbReference>
<evidence type="ECO:0000313" key="7">
    <source>
        <dbReference type="EMBL" id="KQK18722.1"/>
    </source>
</evidence>
<dbReference type="FunCoup" id="A0A0Q3S109">
    <property type="interactions" value="814"/>
</dbReference>
<dbReference type="GO" id="GO:0003677">
    <property type="term" value="F:DNA binding"/>
    <property type="evidence" value="ECO:0007669"/>
    <property type="project" value="UniProtKB-KW"/>
</dbReference>
<evidence type="ECO:0000256" key="4">
    <source>
        <dbReference type="ARBA" id="ARBA00023242"/>
    </source>
</evidence>
<dbReference type="AlphaFoldDB" id="A0A0Q3S109"/>
<dbReference type="InParanoid" id="A0A0Q3S109"/>
<protein>
    <recommendedName>
        <fullName evidence="6">HTH myb-type domain-containing protein</fullName>
    </recommendedName>
</protein>
<evidence type="ECO:0000313" key="9">
    <source>
        <dbReference type="Proteomes" id="UP000008810"/>
    </source>
</evidence>
<dbReference type="PANTHER" id="PTHR44042">
    <property type="entry name" value="DUPLICATED HOMEODOMAIN-LIKE SUPERFAMILY PROTEIN-RELATED"/>
    <property type="match status" value="1"/>
</dbReference>
<dbReference type="InterPro" id="IPR056195">
    <property type="entry name" value="HTH_70"/>
</dbReference>
<dbReference type="Pfam" id="PF00249">
    <property type="entry name" value="Myb_DNA-binding"/>
    <property type="match status" value="1"/>
</dbReference>
<keyword evidence="5" id="KW-0472">Membrane</keyword>
<keyword evidence="3" id="KW-0804">Transcription</keyword>
<feature type="domain" description="HTH myb-type" evidence="6">
    <location>
        <begin position="128"/>
        <end position="169"/>
    </location>
</feature>
<dbReference type="Gene3D" id="1.10.10.60">
    <property type="entry name" value="Homeodomain-like"/>
    <property type="match status" value="1"/>
</dbReference>
<dbReference type="STRING" id="15368.A0A0Q3S109"/>
<evidence type="ECO:0000256" key="1">
    <source>
        <dbReference type="ARBA" id="ARBA00023015"/>
    </source>
</evidence>
<dbReference type="EnsemblPlants" id="KQK18722">
    <property type="protein sequence ID" value="KQK18722"/>
    <property type="gene ID" value="BRADI_1g44293v3"/>
</dbReference>
<gene>
    <name evidence="7" type="ORF">BRADI_1g44293v3</name>
</gene>
<evidence type="ECO:0000256" key="5">
    <source>
        <dbReference type="SAM" id="Phobius"/>
    </source>
</evidence>
<keyword evidence="2" id="KW-0238">DNA-binding</keyword>
<organism evidence="7">
    <name type="scientific">Brachypodium distachyon</name>
    <name type="common">Purple false brome</name>
    <name type="synonym">Trachynia distachya</name>
    <dbReference type="NCBI Taxonomy" id="15368"/>
    <lineage>
        <taxon>Eukaryota</taxon>
        <taxon>Viridiplantae</taxon>
        <taxon>Streptophyta</taxon>
        <taxon>Embryophyta</taxon>
        <taxon>Tracheophyta</taxon>
        <taxon>Spermatophyta</taxon>
        <taxon>Magnoliopsida</taxon>
        <taxon>Liliopsida</taxon>
        <taxon>Poales</taxon>
        <taxon>Poaceae</taxon>
        <taxon>BOP clade</taxon>
        <taxon>Pooideae</taxon>
        <taxon>Stipodae</taxon>
        <taxon>Brachypodieae</taxon>
        <taxon>Brachypodium</taxon>
    </lineage>
</organism>
<name>A0A0Q3S109_BRADI</name>
<dbReference type="Gramene" id="KQK18722">
    <property type="protein sequence ID" value="KQK18722"/>
    <property type="gene ID" value="BRADI_1g44293v3"/>
</dbReference>
<dbReference type="PANTHER" id="PTHR44042:SF36">
    <property type="entry name" value="HTH MYB-TYPE DOMAIN-CONTAINING PROTEIN"/>
    <property type="match status" value="1"/>
</dbReference>
<dbReference type="SUPFAM" id="SSF46689">
    <property type="entry name" value="Homeodomain-like"/>
    <property type="match status" value="1"/>
</dbReference>
<dbReference type="InterPro" id="IPR017930">
    <property type="entry name" value="Myb_dom"/>
</dbReference>